<keyword evidence="1 2" id="KW-0238">DNA-binding</keyword>
<name>A0A137SGU3_9GAMM</name>
<dbReference type="PROSITE" id="PS01081">
    <property type="entry name" value="HTH_TETR_1"/>
    <property type="match status" value="1"/>
</dbReference>
<dbReference type="InterPro" id="IPR050624">
    <property type="entry name" value="HTH-type_Tx_Regulator"/>
</dbReference>
<comment type="caution">
    <text evidence="4">The sequence shown here is derived from an EMBL/GenBank/DDBJ whole genome shotgun (WGS) entry which is preliminary data.</text>
</comment>
<dbReference type="Pfam" id="PF00440">
    <property type="entry name" value="TetR_N"/>
    <property type="match status" value="1"/>
</dbReference>
<protein>
    <submittedName>
        <fullName evidence="4">Transcriptional regulator, TetR family</fullName>
    </submittedName>
</protein>
<dbReference type="Proteomes" id="UP000070282">
    <property type="component" value="Unassembled WGS sequence"/>
</dbReference>
<dbReference type="EMBL" id="LOCO01000002">
    <property type="protein sequence ID" value="KXO11633.1"/>
    <property type="molecule type" value="Genomic_DNA"/>
</dbReference>
<organism evidence="4 5">
    <name type="scientific">Marinobacter excellens LAMA 842</name>
    <dbReference type="NCBI Taxonomy" id="1306954"/>
    <lineage>
        <taxon>Bacteria</taxon>
        <taxon>Pseudomonadati</taxon>
        <taxon>Pseudomonadota</taxon>
        <taxon>Gammaproteobacteria</taxon>
        <taxon>Pseudomonadales</taxon>
        <taxon>Marinobacteraceae</taxon>
        <taxon>Marinobacter</taxon>
    </lineage>
</organism>
<dbReference type="PRINTS" id="PR00455">
    <property type="entry name" value="HTHTETR"/>
</dbReference>
<accession>A0A137SGU3</accession>
<evidence type="ECO:0000256" key="2">
    <source>
        <dbReference type="PROSITE-ProRule" id="PRU00335"/>
    </source>
</evidence>
<dbReference type="RefSeq" id="WP_058089520.1">
    <property type="nucleotide sequence ID" value="NZ_LOCO01000002.1"/>
</dbReference>
<keyword evidence="5" id="KW-1185">Reference proteome</keyword>
<dbReference type="GO" id="GO:0003677">
    <property type="term" value="F:DNA binding"/>
    <property type="evidence" value="ECO:0007669"/>
    <property type="project" value="UniProtKB-UniRule"/>
</dbReference>
<dbReference type="PROSITE" id="PS50977">
    <property type="entry name" value="HTH_TETR_2"/>
    <property type="match status" value="1"/>
</dbReference>
<dbReference type="PANTHER" id="PTHR43479">
    <property type="entry name" value="ACREF/ENVCD OPERON REPRESSOR-RELATED"/>
    <property type="match status" value="1"/>
</dbReference>
<dbReference type="AlphaFoldDB" id="A0A137SGU3"/>
<feature type="DNA-binding region" description="H-T-H motif" evidence="2">
    <location>
        <begin position="42"/>
        <end position="61"/>
    </location>
</feature>
<dbReference type="PATRIC" id="fig|1306954.6.peg.1456"/>
<sequence length="217" mass="24395">MDMLKLSDDVGGKRAMNRIRNRNAILVAARECFRENGYDNSTIRDMVRRTGLAAGTFYNYFSSKQDIFAALLTDFLSHLNEDMSRYRRSASSTRDFIYYAYLALYSATARDPAIYELAHQNQRALRDLFGSDILGLAMLSLEEDVRDAITRGLLPDLDPEYLCAAFFGVAYDISTVVARRAHQEPELAQQEAEKAARFSTELFLGGLPAMAELSSQG</sequence>
<dbReference type="PANTHER" id="PTHR43479:SF11">
    <property type="entry name" value="ACREF_ENVCD OPERON REPRESSOR-RELATED"/>
    <property type="match status" value="1"/>
</dbReference>
<evidence type="ECO:0000313" key="5">
    <source>
        <dbReference type="Proteomes" id="UP000070282"/>
    </source>
</evidence>
<reference evidence="5" key="1">
    <citation type="submission" date="2015-12" db="EMBL/GenBank/DDBJ databases">
        <authorList>
            <person name="Lima A."/>
            <person name="Farahani Zayas N."/>
            <person name="Castro Da Silva M.A."/>
            <person name="Cabral A."/>
            <person name="Pessatti M.L."/>
        </authorList>
    </citation>
    <scope>NUCLEOTIDE SEQUENCE [LARGE SCALE GENOMIC DNA]</scope>
    <source>
        <strain evidence="5">LAMA 842</strain>
    </source>
</reference>
<dbReference type="InterPro" id="IPR009057">
    <property type="entry name" value="Homeodomain-like_sf"/>
</dbReference>
<dbReference type="Gene3D" id="1.10.357.10">
    <property type="entry name" value="Tetracycline Repressor, domain 2"/>
    <property type="match status" value="1"/>
</dbReference>
<dbReference type="InterPro" id="IPR001647">
    <property type="entry name" value="HTH_TetR"/>
</dbReference>
<gene>
    <name evidence="4" type="ORF">J122_502</name>
</gene>
<evidence type="ECO:0000313" key="4">
    <source>
        <dbReference type="EMBL" id="KXO11633.1"/>
    </source>
</evidence>
<evidence type="ECO:0000259" key="3">
    <source>
        <dbReference type="PROSITE" id="PS50977"/>
    </source>
</evidence>
<dbReference type="InterPro" id="IPR023772">
    <property type="entry name" value="DNA-bd_HTH_TetR-type_CS"/>
</dbReference>
<feature type="domain" description="HTH tetR-type" evidence="3">
    <location>
        <begin position="19"/>
        <end position="79"/>
    </location>
</feature>
<dbReference type="SUPFAM" id="SSF46689">
    <property type="entry name" value="Homeodomain-like"/>
    <property type="match status" value="1"/>
</dbReference>
<evidence type="ECO:0000256" key="1">
    <source>
        <dbReference type="ARBA" id="ARBA00023125"/>
    </source>
</evidence>
<proteinExistence type="predicted"/>